<dbReference type="AlphaFoldDB" id="A0A402BZG4"/>
<dbReference type="Proteomes" id="UP000287519">
    <property type="component" value="Unassembled WGS sequence"/>
</dbReference>
<reference evidence="1 2" key="1">
    <citation type="submission" date="2018-11" db="EMBL/GenBank/DDBJ databases">
        <title>Microbial catabolism of amino acid.</title>
        <authorList>
            <person name="Hibi M."/>
            <person name="Ogawa J."/>
        </authorList>
    </citation>
    <scope>NUCLEOTIDE SEQUENCE [LARGE SCALE GENOMIC DNA]</scope>
    <source>
        <strain evidence="1 2">C31-06</strain>
    </source>
</reference>
<gene>
    <name evidence="1" type="ORF">Rhow_003328</name>
</gene>
<comment type="caution">
    <text evidence="1">The sequence shown here is derived from an EMBL/GenBank/DDBJ whole genome shotgun (WGS) entry which is preliminary data.</text>
</comment>
<proteinExistence type="predicted"/>
<organism evidence="1 2">
    <name type="scientific">Rhodococcus wratislaviensis</name>
    <name type="common">Tsukamurella wratislaviensis</name>
    <dbReference type="NCBI Taxonomy" id="44752"/>
    <lineage>
        <taxon>Bacteria</taxon>
        <taxon>Bacillati</taxon>
        <taxon>Actinomycetota</taxon>
        <taxon>Actinomycetes</taxon>
        <taxon>Mycobacteriales</taxon>
        <taxon>Nocardiaceae</taxon>
        <taxon>Rhodococcus</taxon>
    </lineage>
</organism>
<evidence type="ECO:0000313" key="2">
    <source>
        <dbReference type="Proteomes" id="UP000287519"/>
    </source>
</evidence>
<keyword evidence="2" id="KW-1185">Reference proteome</keyword>
<accession>A0A402BZG4</accession>
<dbReference type="EMBL" id="BHYM01000003">
    <property type="protein sequence ID" value="GCE36724.1"/>
    <property type="molecule type" value="Genomic_DNA"/>
</dbReference>
<name>A0A402BZG4_RHOWR</name>
<protein>
    <submittedName>
        <fullName evidence="1">Possible membrane protein</fullName>
    </submittedName>
</protein>
<evidence type="ECO:0000313" key="1">
    <source>
        <dbReference type="EMBL" id="GCE36724.1"/>
    </source>
</evidence>
<sequence length="126" mass="13740">MVPAACPAHLDHVNRELLLSGRKTHQLLGRTRRTRHRAQLVAEDPGNESQLLLTADRAHHVTALAVELCGTKQVGAGVADLLDTRPARVDLGQERPALKRIVHHLPLYPHGDQSTCVAFGEKGSVE</sequence>